<dbReference type="PROSITE" id="PS51903">
    <property type="entry name" value="CLP_R"/>
    <property type="match status" value="1"/>
</dbReference>
<dbReference type="InterPro" id="IPR028299">
    <property type="entry name" value="ClpA/B_CS2"/>
</dbReference>
<dbReference type="SUPFAM" id="SSF52540">
    <property type="entry name" value="P-loop containing nucleoside triphosphate hydrolases"/>
    <property type="match status" value="2"/>
</dbReference>
<dbReference type="AlphaFoldDB" id="A0A1F6DRR0"/>
<evidence type="ECO:0000256" key="8">
    <source>
        <dbReference type="RuleBase" id="RU004432"/>
    </source>
</evidence>
<dbReference type="Pfam" id="PF17871">
    <property type="entry name" value="AAA_lid_9"/>
    <property type="match status" value="1"/>
</dbReference>
<comment type="subunit">
    <text evidence="6">Homohexamer. The oligomerization is ATP-dependent.</text>
</comment>
<dbReference type="EMBL" id="MFLJ01000033">
    <property type="protein sequence ID" value="OGG64124.1"/>
    <property type="molecule type" value="Genomic_DNA"/>
</dbReference>
<evidence type="ECO:0000259" key="10">
    <source>
        <dbReference type="PROSITE" id="PS51903"/>
    </source>
</evidence>
<feature type="coiled-coil region" evidence="9">
    <location>
        <begin position="414"/>
        <end position="587"/>
    </location>
</feature>
<proteinExistence type="inferred from homology"/>
<evidence type="ECO:0000256" key="4">
    <source>
        <dbReference type="ARBA" id="ARBA00022840"/>
    </source>
</evidence>
<dbReference type="SUPFAM" id="SSF81923">
    <property type="entry name" value="Double Clp-N motif"/>
    <property type="match status" value="1"/>
</dbReference>
<keyword evidence="3 8" id="KW-0547">Nucleotide-binding</keyword>
<dbReference type="InterPro" id="IPR036628">
    <property type="entry name" value="Clp_N_dom_sf"/>
</dbReference>
<dbReference type="InterPro" id="IPR003959">
    <property type="entry name" value="ATPase_AAA_core"/>
</dbReference>
<dbReference type="Pfam" id="PF00004">
    <property type="entry name" value="AAA"/>
    <property type="match status" value="1"/>
</dbReference>
<dbReference type="SMART" id="SM00382">
    <property type="entry name" value="AAA"/>
    <property type="match status" value="2"/>
</dbReference>
<dbReference type="GO" id="GO:0034605">
    <property type="term" value="P:cellular response to heat"/>
    <property type="evidence" value="ECO:0007669"/>
    <property type="project" value="TreeGrafter"/>
</dbReference>
<organism evidence="11 12">
    <name type="scientific">Candidatus Kaiserbacteria bacterium RIFCSPHIGHO2_02_FULL_55_17</name>
    <dbReference type="NCBI Taxonomy" id="1798496"/>
    <lineage>
        <taxon>Bacteria</taxon>
        <taxon>Candidatus Kaiseribacteriota</taxon>
    </lineage>
</organism>
<dbReference type="SMART" id="SM01086">
    <property type="entry name" value="ClpB_D2-small"/>
    <property type="match status" value="1"/>
</dbReference>
<sequence length="910" mass="100636">MPPFNNFTTKAKEAVRRAHELAIERGQNHVSPLHLLAALVLQEESLVFSMLDRMEVDTNMLGDAVLEHLEAPESASVLSPSYQIYLTPELAQALEASGKIAARLNDTFVGTEHLFLAVIEHPGPAGDILARFSIGRDAALAILKELKSSKDGQITEPKRFRALAKYARNLTKLAAENKLDPVIGRDNEINRVIQILARRTKNNPVLIGEAGVGKTAIAEGLAARMATGEVPESLKNKELLSLDIGLMIAGTKYRGEFEERMKNVMKEVERAEGKVILFVDELHTLVGAGAAEGALDASNMLKPALSRGELRVIGATTLKEYQKYIEKDAALTRRFQSVFVSEPTVEDGIAILRGLRDKYELFHGVRITDGAIVAAVELSARYISDRFLPDKAIDLIDEAASGLRIALENKPPLLEETDRKIRRLEIERQALQKDAEASAVAGGGSVAAGKEIKERIKDIDKEVADLREKTSELELKWKNEKEVLIGIRANKTELEALKVQADNAEIAGDLGTVAEIRYGRIPYLQKELEGKLKRLKTLQKSRRVLNEEVTEQDIAFVVSRWTGIPVARMLEEEAAKLSRMEDELKRSIIGQDIAVKKVTDAVKRSRVGISDPNRPIGSFLFLGPTGVGKTELSKKLAEFMFNDADALVRVDMSEFMEKHSVAKLIGAPPGYVGYEESGTLTERIRHRPYAVVLFDEIEKAHPEVFNILLQVLDSGHLTDGKGRKVNFKNTIIVLTSNIGGEFIDRLAHIGFGKADATDATRYEETKEKVMDALKEHFRPEFLNRLDDIIIFDVLSREALAKIVDTQVAEVMKRLTQKRIALAILPEVHAWLADKGYNPQYGARPLRRTIQDKILTPIASLMVAQGVMEGGTVTVSIKNDEPYFDVKKKAVRNGAKKSLVSARDDAAASVA</sequence>
<dbReference type="PRINTS" id="PR00300">
    <property type="entry name" value="CLPPROTEASEA"/>
</dbReference>
<dbReference type="CDD" id="cd19499">
    <property type="entry name" value="RecA-like_ClpB_Hsp104-like"/>
    <property type="match status" value="1"/>
</dbReference>
<dbReference type="CDD" id="cd00009">
    <property type="entry name" value="AAA"/>
    <property type="match status" value="1"/>
</dbReference>
<dbReference type="GO" id="GO:0005737">
    <property type="term" value="C:cytoplasm"/>
    <property type="evidence" value="ECO:0007669"/>
    <property type="project" value="TreeGrafter"/>
</dbReference>
<evidence type="ECO:0000256" key="7">
    <source>
        <dbReference type="PROSITE-ProRule" id="PRU01251"/>
    </source>
</evidence>
<dbReference type="PANTHER" id="PTHR11638">
    <property type="entry name" value="ATP-DEPENDENT CLP PROTEASE"/>
    <property type="match status" value="1"/>
</dbReference>
<keyword evidence="5 8" id="KW-0143">Chaperone</keyword>
<dbReference type="InterPro" id="IPR041546">
    <property type="entry name" value="ClpA/ClpB_AAA_lid"/>
</dbReference>
<dbReference type="InterPro" id="IPR001270">
    <property type="entry name" value="ClpA/B"/>
</dbReference>
<name>A0A1F6DRR0_9BACT</name>
<evidence type="ECO:0000256" key="5">
    <source>
        <dbReference type="ARBA" id="ARBA00023186"/>
    </source>
</evidence>
<dbReference type="PROSITE" id="PS00871">
    <property type="entry name" value="CLPAB_2"/>
    <property type="match status" value="1"/>
</dbReference>
<comment type="similarity">
    <text evidence="1 8">Belongs to the ClpA/ClpB family.</text>
</comment>
<accession>A0A1F6DRR0</accession>
<dbReference type="STRING" id="1798496.A3C94_01970"/>
<dbReference type="InterPro" id="IPR050130">
    <property type="entry name" value="ClpA_ClpB"/>
</dbReference>
<dbReference type="Gene3D" id="3.40.50.300">
    <property type="entry name" value="P-loop containing nucleotide triphosphate hydrolases"/>
    <property type="match status" value="3"/>
</dbReference>
<keyword evidence="2 7" id="KW-0677">Repeat</keyword>
<dbReference type="PANTHER" id="PTHR11638:SF176">
    <property type="entry name" value="HEAT SHOCK PROTEIN 78, MITOCHONDRIAL"/>
    <property type="match status" value="1"/>
</dbReference>
<evidence type="ECO:0000256" key="3">
    <source>
        <dbReference type="ARBA" id="ARBA00022741"/>
    </source>
</evidence>
<dbReference type="FunFam" id="3.40.50.300:FF:000025">
    <property type="entry name" value="ATP-dependent Clp protease subunit"/>
    <property type="match status" value="1"/>
</dbReference>
<dbReference type="InterPro" id="IPR019489">
    <property type="entry name" value="Clp_ATPase_C"/>
</dbReference>
<evidence type="ECO:0000313" key="11">
    <source>
        <dbReference type="EMBL" id="OGG64124.1"/>
    </source>
</evidence>
<dbReference type="Pfam" id="PF10431">
    <property type="entry name" value="ClpB_D2-small"/>
    <property type="match status" value="1"/>
</dbReference>
<evidence type="ECO:0000256" key="2">
    <source>
        <dbReference type="ARBA" id="ARBA00022737"/>
    </source>
</evidence>
<evidence type="ECO:0000313" key="12">
    <source>
        <dbReference type="Proteomes" id="UP000177232"/>
    </source>
</evidence>
<gene>
    <name evidence="11" type="ORF">A3C94_01970</name>
</gene>
<dbReference type="InterPro" id="IPR027417">
    <property type="entry name" value="P-loop_NTPase"/>
</dbReference>
<dbReference type="GO" id="GO:0016887">
    <property type="term" value="F:ATP hydrolysis activity"/>
    <property type="evidence" value="ECO:0007669"/>
    <property type="project" value="InterPro"/>
</dbReference>
<dbReference type="Pfam" id="PF02861">
    <property type="entry name" value="Clp_N"/>
    <property type="match status" value="1"/>
</dbReference>
<protein>
    <submittedName>
        <fullName evidence="11">ATP-dependent chaperone ClpB</fullName>
    </submittedName>
</protein>
<keyword evidence="4 8" id="KW-0067">ATP-binding</keyword>
<dbReference type="FunFam" id="3.40.50.300:FF:000010">
    <property type="entry name" value="Chaperone clpB 1, putative"/>
    <property type="match status" value="1"/>
</dbReference>
<dbReference type="InterPro" id="IPR004176">
    <property type="entry name" value="Clp_R_N"/>
</dbReference>
<dbReference type="InterPro" id="IPR003593">
    <property type="entry name" value="AAA+_ATPase"/>
</dbReference>
<dbReference type="PROSITE" id="PS00870">
    <property type="entry name" value="CLPAB_1"/>
    <property type="match status" value="1"/>
</dbReference>
<reference evidence="11 12" key="1">
    <citation type="journal article" date="2016" name="Nat. Commun.">
        <title>Thousands of microbial genomes shed light on interconnected biogeochemical processes in an aquifer system.</title>
        <authorList>
            <person name="Anantharaman K."/>
            <person name="Brown C.T."/>
            <person name="Hug L.A."/>
            <person name="Sharon I."/>
            <person name="Castelle C.J."/>
            <person name="Probst A.J."/>
            <person name="Thomas B.C."/>
            <person name="Singh A."/>
            <person name="Wilkins M.J."/>
            <person name="Karaoz U."/>
            <person name="Brodie E.L."/>
            <person name="Williams K.H."/>
            <person name="Hubbard S.S."/>
            <person name="Banfield J.F."/>
        </authorList>
    </citation>
    <scope>NUCLEOTIDE SEQUENCE [LARGE SCALE GENOMIC DNA]</scope>
</reference>
<dbReference type="InterPro" id="IPR018368">
    <property type="entry name" value="ClpA/B_CS1"/>
</dbReference>
<dbReference type="FunFam" id="3.40.50.300:FF:000120">
    <property type="entry name" value="ATP-dependent chaperone ClpB"/>
    <property type="match status" value="1"/>
</dbReference>
<comment type="caution">
    <text evidence="11">The sequence shown here is derived from an EMBL/GenBank/DDBJ whole genome shotgun (WGS) entry which is preliminary data.</text>
</comment>
<feature type="domain" description="Clp R" evidence="10">
    <location>
        <begin position="4"/>
        <end position="149"/>
    </location>
</feature>
<dbReference type="GO" id="GO:0005524">
    <property type="term" value="F:ATP binding"/>
    <property type="evidence" value="ECO:0007669"/>
    <property type="project" value="UniProtKB-KW"/>
</dbReference>
<evidence type="ECO:0000256" key="9">
    <source>
        <dbReference type="SAM" id="Coils"/>
    </source>
</evidence>
<keyword evidence="9" id="KW-0175">Coiled coil</keyword>
<dbReference type="Gene3D" id="1.10.1780.10">
    <property type="entry name" value="Clp, N-terminal domain"/>
    <property type="match status" value="1"/>
</dbReference>
<evidence type="ECO:0000256" key="6">
    <source>
        <dbReference type="ARBA" id="ARBA00026057"/>
    </source>
</evidence>
<evidence type="ECO:0000256" key="1">
    <source>
        <dbReference type="ARBA" id="ARBA00008675"/>
    </source>
</evidence>
<dbReference type="Gene3D" id="1.10.8.60">
    <property type="match status" value="1"/>
</dbReference>
<dbReference type="Pfam" id="PF07724">
    <property type="entry name" value="AAA_2"/>
    <property type="match status" value="1"/>
</dbReference>
<dbReference type="Proteomes" id="UP000177232">
    <property type="component" value="Unassembled WGS sequence"/>
</dbReference>